<keyword evidence="5" id="KW-0521">NADP</keyword>
<proteinExistence type="inferred from homology"/>
<protein>
    <submittedName>
        <fullName evidence="8">Uncharacterized protein</fullName>
    </submittedName>
</protein>
<dbReference type="InterPro" id="IPR036188">
    <property type="entry name" value="FAD/NAD-bd_sf"/>
</dbReference>
<dbReference type="EMBL" id="LLXH01008656">
    <property type="protein sequence ID" value="PKC50952.1"/>
    <property type="molecule type" value="Genomic_DNA"/>
</dbReference>
<gene>
    <name evidence="8" type="ORF">RhiirA1_484905</name>
</gene>
<dbReference type="PANTHER" id="PTHR43098:SF3">
    <property type="entry name" value="L-ORNITHINE N(5)-MONOOXYGENASE-RELATED"/>
    <property type="match status" value="1"/>
</dbReference>
<dbReference type="Proteomes" id="UP000232688">
    <property type="component" value="Unassembled WGS sequence"/>
</dbReference>
<dbReference type="SUPFAM" id="SSF51905">
    <property type="entry name" value="FAD/NAD(P)-binding domain"/>
    <property type="match status" value="1"/>
</dbReference>
<evidence type="ECO:0000256" key="7">
    <source>
        <dbReference type="ARBA" id="ARBA00023033"/>
    </source>
</evidence>
<dbReference type="Gene3D" id="3.50.50.60">
    <property type="entry name" value="FAD/NAD(P)-binding domain"/>
    <property type="match status" value="1"/>
</dbReference>
<sequence>MPSSIEQHVDWIDRCIEYLEENNVQTIEAKEDAEVEWAKQCDDIANTTLFPYTNSWYTGANLDGSTKRSGFVIYVGG</sequence>
<comment type="cofactor">
    <cofactor evidence="1">
        <name>FAD</name>
        <dbReference type="ChEBI" id="CHEBI:57692"/>
    </cofactor>
</comment>
<dbReference type="InterPro" id="IPR050775">
    <property type="entry name" value="FAD-binding_Monooxygenases"/>
</dbReference>
<dbReference type="AlphaFoldDB" id="A0A2N0QIT5"/>
<keyword evidence="3" id="KW-0285">Flavoprotein</keyword>
<comment type="similarity">
    <text evidence="2">Belongs to the FAD-binding monooxygenase family.</text>
</comment>
<evidence type="ECO:0000256" key="1">
    <source>
        <dbReference type="ARBA" id="ARBA00001974"/>
    </source>
</evidence>
<dbReference type="PANTHER" id="PTHR43098">
    <property type="entry name" value="L-ORNITHINE N(5)-MONOOXYGENASE-RELATED"/>
    <property type="match status" value="1"/>
</dbReference>
<name>A0A2N0QIT5_9GLOM</name>
<evidence type="ECO:0000313" key="8">
    <source>
        <dbReference type="EMBL" id="PKC50952.1"/>
    </source>
</evidence>
<accession>A0A2N0QIT5</accession>
<evidence type="ECO:0000313" key="9">
    <source>
        <dbReference type="Proteomes" id="UP000232688"/>
    </source>
</evidence>
<reference evidence="8 9" key="2">
    <citation type="submission" date="2017-10" db="EMBL/GenBank/DDBJ databases">
        <title>Genome analyses suggest a sexual origin of heterokaryosis in a supposedly ancient asexual fungus.</title>
        <authorList>
            <person name="Corradi N."/>
            <person name="Sedzielewska K."/>
            <person name="Noel J."/>
            <person name="Charron P."/>
            <person name="Farinelli L."/>
            <person name="Marton T."/>
            <person name="Kruger M."/>
            <person name="Pelin A."/>
            <person name="Brachmann A."/>
            <person name="Corradi N."/>
        </authorList>
    </citation>
    <scope>NUCLEOTIDE SEQUENCE [LARGE SCALE GENOMIC DNA]</scope>
    <source>
        <strain evidence="8 9">A1</strain>
    </source>
</reference>
<evidence type="ECO:0000256" key="3">
    <source>
        <dbReference type="ARBA" id="ARBA00022630"/>
    </source>
</evidence>
<comment type="caution">
    <text evidence="8">The sequence shown here is derived from an EMBL/GenBank/DDBJ whole genome shotgun (WGS) entry which is preliminary data.</text>
</comment>
<organism evidence="8 9">
    <name type="scientific">Rhizophagus irregularis</name>
    <dbReference type="NCBI Taxonomy" id="588596"/>
    <lineage>
        <taxon>Eukaryota</taxon>
        <taxon>Fungi</taxon>
        <taxon>Fungi incertae sedis</taxon>
        <taxon>Mucoromycota</taxon>
        <taxon>Glomeromycotina</taxon>
        <taxon>Glomeromycetes</taxon>
        <taxon>Glomerales</taxon>
        <taxon>Glomeraceae</taxon>
        <taxon>Rhizophagus</taxon>
    </lineage>
</organism>
<evidence type="ECO:0000256" key="2">
    <source>
        <dbReference type="ARBA" id="ARBA00010139"/>
    </source>
</evidence>
<keyword evidence="7" id="KW-0503">Monooxygenase</keyword>
<dbReference type="VEuPathDB" id="FungiDB:RhiirA1_484905"/>
<feature type="non-terminal residue" evidence="8">
    <location>
        <position position="77"/>
    </location>
</feature>
<evidence type="ECO:0000256" key="6">
    <source>
        <dbReference type="ARBA" id="ARBA00023002"/>
    </source>
</evidence>
<reference evidence="8 9" key="1">
    <citation type="submission" date="2017-10" db="EMBL/GenBank/DDBJ databases">
        <title>Extensive intraspecific genome diversity in a model arbuscular mycorrhizal fungus.</title>
        <authorList>
            <person name="Chen E.C.H."/>
            <person name="Morin E."/>
            <person name="Baudet D."/>
            <person name="Noel J."/>
            <person name="Ndikumana S."/>
            <person name="Charron P."/>
            <person name="St-Onge C."/>
            <person name="Giorgi J."/>
            <person name="Grigoriev I.V."/>
            <person name="Roux C."/>
            <person name="Martin F.M."/>
            <person name="Corradi N."/>
        </authorList>
    </citation>
    <scope>NUCLEOTIDE SEQUENCE [LARGE SCALE GENOMIC DNA]</scope>
    <source>
        <strain evidence="8 9">A1</strain>
    </source>
</reference>
<dbReference type="GO" id="GO:0004497">
    <property type="term" value="F:monooxygenase activity"/>
    <property type="evidence" value="ECO:0007669"/>
    <property type="project" value="UniProtKB-KW"/>
</dbReference>
<keyword evidence="6" id="KW-0560">Oxidoreductase</keyword>
<evidence type="ECO:0000256" key="5">
    <source>
        <dbReference type="ARBA" id="ARBA00022857"/>
    </source>
</evidence>
<evidence type="ECO:0000256" key="4">
    <source>
        <dbReference type="ARBA" id="ARBA00022827"/>
    </source>
</evidence>
<keyword evidence="4" id="KW-0274">FAD</keyword>